<dbReference type="Pfam" id="PF03446">
    <property type="entry name" value="NAD_binding_2"/>
    <property type="match status" value="1"/>
</dbReference>
<dbReference type="InterPro" id="IPR036291">
    <property type="entry name" value="NAD(P)-bd_dom_sf"/>
</dbReference>
<dbReference type="PANTHER" id="PTHR43060:SF17">
    <property type="entry name" value="L-THREONATE DEHYDROGENASE"/>
    <property type="match status" value="1"/>
</dbReference>
<sequence>MTVETGTGGTAPGAPARDPQQNAPQQAPQDNRPGAARGQPQVAVIGLGAMGFGMAQSLLAAGFAVTGADLSSDALARLEAGGGTAAARPAQAAAGAAVVVCVVVNADQTEAVLFGPGGVAEAMPEGAVFLSCATMDPARARALAARLEGMGRLYLDAPISGGAARAAKGELTILASGRPEAFAAAEGALNAMSAKLYRLGDEAGTGAAFKMINQLLAGVHIAAACEAITFAAKQGLDLAQVYEVITASAGNSWMFENRMPHVLAGDYTPLSAVEIFVKDLGIVQDMARTARYPVPLAAAALQLYLGASGAGMGRDDDSSLARLYAGMSGVTLPGAGK</sequence>
<keyword evidence="4" id="KW-0119">Carbohydrate metabolism</keyword>
<dbReference type="SUPFAM" id="SSF51735">
    <property type="entry name" value="NAD(P)-binding Rossmann-fold domains"/>
    <property type="match status" value="1"/>
</dbReference>
<name>A0A917BX75_9HYPH</name>
<evidence type="ECO:0000259" key="12">
    <source>
        <dbReference type="Pfam" id="PF03446"/>
    </source>
</evidence>
<dbReference type="EMBL" id="BMCT01000002">
    <property type="protein sequence ID" value="GGF61711.1"/>
    <property type="molecule type" value="Genomic_DNA"/>
</dbReference>
<feature type="domain" description="3-hydroxyisobutyrate dehydrogenase-like NAD-binding" evidence="13">
    <location>
        <begin position="204"/>
        <end position="324"/>
    </location>
</feature>
<organism evidence="14 15">
    <name type="scientific">Azorhizobium oxalatiphilum</name>
    <dbReference type="NCBI Taxonomy" id="980631"/>
    <lineage>
        <taxon>Bacteria</taxon>
        <taxon>Pseudomonadati</taxon>
        <taxon>Pseudomonadota</taxon>
        <taxon>Alphaproteobacteria</taxon>
        <taxon>Hyphomicrobiales</taxon>
        <taxon>Xanthobacteraceae</taxon>
        <taxon>Azorhizobium</taxon>
    </lineage>
</organism>
<evidence type="ECO:0000256" key="4">
    <source>
        <dbReference type="ARBA" id="ARBA00023277"/>
    </source>
</evidence>
<dbReference type="SUPFAM" id="SSF48179">
    <property type="entry name" value="6-phosphogluconate dehydrogenase C-terminal domain-like"/>
    <property type="match status" value="1"/>
</dbReference>
<evidence type="ECO:0000256" key="2">
    <source>
        <dbReference type="ARBA" id="ARBA00023002"/>
    </source>
</evidence>
<evidence type="ECO:0000256" key="11">
    <source>
        <dbReference type="SAM" id="MobiDB-lite"/>
    </source>
</evidence>
<keyword evidence="2" id="KW-0560">Oxidoreductase</keyword>
<feature type="region of interest" description="Disordered" evidence="11">
    <location>
        <begin position="1"/>
        <end position="38"/>
    </location>
</feature>
<gene>
    <name evidence="14" type="ORF">GCM10007301_21760</name>
</gene>
<feature type="compositionally biased region" description="Gly residues" evidence="11">
    <location>
        <begin position="1"/>
        <end position="11"/>
    </location>
</feature>
<dbReference type="InterPro" id="IPR015815">
    <property type="entry name" value="HIBADH-related"/>
</dbReference>
<dbReference type="NCBIfam" id="NF043037">
    <property type="entry name" value="ThreonDh"/>
    <property type="match status" value="1"/>
</dbReference>
<evidence type="ECO:0000256" key="7">
    <source>
        <dbReference type="ARBA" id="ARBA00038870"/>
    </source>
</evidence>
<evidence type="ECO:0000256" key="1">
    <source>
        <dbReference type="ARBA" id="ARBA00022857"/>
    </source>
</evidence>
<dbReference type="InterPro" id="IPR002204">
    <property type="entry name" value="3-OH-isobutyrate_DH-rel_CS"/>
</dbReference>
<comment type="catalytic activity">
    <reaction evidence="9">
        <text>L-threonate + NAD(+) = 2-dehydro-L-erythronate + NADH + H(+)</text>
        <dbReference type="Rhea" id="RHEA:52548"/>
        <dbReference type="ChEBI" id="CHEBI:15378"/>
        <dbReference type="ChEBI" id="CHEBI:57540"/>
        <dbReference type="ChEBI" id="CHEBI:57561"/>
        <dbReference type="ChEBI" id="CHEBI:57945"/>
        <dbReference type="ChEBI" id="CHEBI:136669"/>
        <dbReference type="EC" id="1.1.1.411"/>
    </reaction>
</comment>
<dbReference type="GO" id="GO:0016054">
    <property type="term" value="P:organic acid catabolic process"/>
    <property type="evidence" value="ECO:0007669"/>
    <property type="project" value="UniProtKB-ARBA"/>
</dbReference>
<evidence type="ECO:0000256" key="10">
    <source>
        <dbReference type="PIRSR" id="PIRSR000103-1"/>
    </source>
</evidence>
<evidence type="ECO:0000256" key="8">
    <source>
        <dbReference type="ARBA" id="ARBA00039407"/>
    </source>
</evidence>
<accession>A0A917BX75</accession>
<dbReference type="PANTHER" id="PTHR43060">
    <property type="entry name" value="3-HYDROXYISOBUTYRATE DEHYDROGENASE-LIKE 1, MITOCHONDRIAL-RELATED"/>
    <property type="match status" value="1"/>
</dbReference>
<dbReference type="GO" id="GO:0016616">
    <property type="term" value="F:oxidoreductase activity, acting on the CH-OH group of donors, NAD or NADP as acceptor"/>
    <property type="evidence" value="ECO:0007669"/>
    <property type="project" value="InterPro"/>
</dbReference>
<evidence type="ECO:0000256" key="9">
    <source>
        <dbReference type="ARBA" id="ARBA00047312"/>
    </source>
</evidence>
<dbReference type="InterPro" id="IPR006115">
    <property type="entry name" value="6PGDH_NADP-bd"/>
</dbReference>
<dbReference type="GO" id="GO:0051287">
    <property type="term" value="F:NAD binding"/>
    <property type="evidence" value="ECO:0007669"/>
    <property type="project" value="InterPro"/>
</dbReference>
<dbReference type="GO" id="GO:0050661">
    <property type="term" value="F:NADP binding"/>
    <property type="evidence" value="ECO:0007669"/>
    <property type="project" value="InterPro"/>
</dbReference>
<dbReference type="AlphaFoldDB" id="A0A917BX75"/>
<proteinExistence type="inferred from homology"/>
<comment type="caution">
    <text evidence="14">The sequence shown here is derived from an EMBL/GenBank/DDBJ whole genome shotgun (WGS) entry which is preliminary data.</text>
</comment>
<dbReference type="PIRSF" id="PIRSF000103">
    <property type="entry name" value="HIBADH"/>
    <property type="match status" value="1"/>
</dbReference>
<dbReference type="Pfam" id="PF14833">
    <property type="entry name" value="NAD_binding_11"/>
    <property type="match status" value="1"/>
</dbReference>
<dbReference type="PROSITE" id="PS00895">
    <property type="entry name" value="3_HYDROXYISOBUT_DH"/>
    <property type="match status" value="1"/>
</dbReference>
<evidence type="ECO:0000256" key="3">
    <source>
        <dbReference type="ARBA" id="ARBA00023027"/>
    </source>
</evidence>
<comment type="similarity">
    <text evidence="6">Belongs to the HIBADH-related family. L-threonate dehydrogenase subfamily.</text>
</comment>
<evidence type="ECO:0000313" key="15">
    <source>
        <dbReference type="Proteomes" id="UP000606044"/>
    </source>
</evidence>
<dbReference type="InterPro" id="IPR050006">
    <property type="entry name" value="LtnD"/>
</dbReference>
<feature type="domain" description="6-phosphogluconate dehydrogenase NADP-binding" evidence="12">
    <location>
        <begin position="41"/>
        <end position="199"/>
    </location>
</feature>
<evidence type="ECO:0000313" key="14">
    <source>
        <dbReference type="EMBL" id="GGF61711.1"/>
    </source>
</evidence>
<keyword evidence="3" id="KW-0520">NAD</keyword>
<dbReference type="Proteomes" id="UP000606044">
    <property type="component" value="Unassembled WGS sequence"/>
</dbReference>
<dbReference type="Gene3D" id="1.10.1040.10">
    <property type="entry name" value="N-(1-d-carboxylethyl)-l-norvaline Dehydrogenase, domain 2"/>
    <property type="match status" value="1"/>
</dbReference>
<dbReference type="InterPro" id="IPR029154">
    <property type="entry name" value="HIBADH-like_NADP-bd"/>
</dbReference>
<evidence type="ECO:0000259" key="13">
    <source>
        <dbReference type="Pfam" id="PF14833"/>
    </source>
</evidence>
<dbReference type="InterPro" id="IPR008927">
    <property type="entry name" value="6-PGluconate_DH-like_C_sf"/>
</dbReference>
<feature type="compositionally biased region" description="Low complexity" evidence="11">
    <location>
        <begin position="12"/>
        <end position="33"/>
    </location>
</feature>
<comment type="function">
    <text evidence="5">Catalyzes oxidation of L-threonate to 2-oxo-tetronate. Can use either NAD(+) or NADP(+) as cosubstrate, with a preference for NAD(+).</text>
</comment>
<dbReference type="InterPro" id="IPR013328">
    <property type="entry name" value="6PGD_dom2"/>
</dbReference>
<keyword evidence="1" id="KW-0521">NADP</keyword>
<evidence type="ECO:0000256" key="6">
    <source>
        <dbReference type="ARBA" id="ARBA00037979"/>
    </source>
</evidence>
<dbReference type="EC" id="1.1.1.411" evidence="7"/>
<keyword evidence="15" id="KW-1185">Reference proteome</keyword>
<reference evidence="14" key="2">
    <citation type="submission" date="2020-09" db="EMBL/GenBank/DDBJ databases">
        <authorList>
            <person name="Sun Q."/>
            <person name="Sedlacek I."/>
        </authorList>
    </citation>
    <scope>NUCLEOTIDE SEQUENCE</scope>
    <source>
        <strain evidence="14">CCM 7897</strain>
    </source>
</reference>
<reference evidence="14" key="1">
    <citation type="journal article" date="2014" name="Int. J. Syst. Evol. Microbiol.">
        <title>Complete genome sequence of Corynebacterium casei LMG S-19264T (=DSM 44701T), isolated from a smear-ripened cheese.</title>
        <authorList>
            <consortium name="US DOE Joint Genome Institute (JGI-PGF)"/>
            <person name="Walter F."/>
            <person name="Albersmeier A."/>
            <person name="Kalinowski J."/>
            <person name="Ruckert C."/>
        </authorList>
    </citation>
    <scope>NUCLEOTIDE SEQUENCE</scope>
    <source>
        <strain evidence="14">CCM 7897</strain>
    </source>
</reference>
<feature type="active site" evidence="10">
    <location>
        <position position="210"/>
    </location>
</feature>
<evidence type="ECO:0000256" key="5">
    <source>
        <dbReference type="ARBA" id="ARBA00037062"/>
    </source>
</evidence>
<dbReference type="Gene3D" id="3.40.50.720">
    <property type="entry name" value="NAD(P)-binding Rossmann-like Domain"/>
    <property type="match status" value="1"/>
</dbReference>
<protein>
    <recommendedName>
        <fullName evidence="8">L-threonate dehydrogenase</fullName>
        <ecNumber evidence="7">1.1.1.411</ecNumber>
    </recommendedName>
</protein>